<accession>A0ABR6ZIJ4</accession>
<protein>
    <submittedName>
        <fullName evidence="1">Uncharacterized protein</fullName>
    </submittedName>
</protein>
<sequence>MSFQVYVRTVTSKYEYIAIAQDACAVFGAAYDFFGACGVTVKPWRGEK</sequence>
<keyword evidence="2" id="KW-1185">Reference proteome</keyword>
<proteinExistence type="predicted"/>
<dbReference type="EMBL" id="JACOFX010000037">
    <property type="protein sequence ID" value="MBC3911503.1"/>
    <property type="molecule type" value="Genomic_DNA"/>
</dbReference>
<dbReference type="RefSeq" id="WP_186957211.1">
    <property type="nucleotide sequence ID" value="NZ_JACOFX010000037.1"/>
</dbReference>
<organism evidence="1 2">
    <name type="scientific">Undibacterium umbellatum</name>
    <dbReference type="NCBI Taxonomy" id="2762300"/>
    <lineage>
        <taxon>Bacteria</taxon>
        <taxon>Pseudomonadati</taxon>
        <taxon>Pseudomonadota</taxon>
        <taxon>Betaproteobacteria</taxon>
        <taxon>Burkholderiales</taxon>
        <taxon>Oxalobacteraceae</taxon>
        <taxon>Undibacterium</taxon>
    </lineage>
</organism>
<name>A0ABR6ZIJ4_9BURK</name>
<dbReference type="Proteomes" id="UP000646911">
    <property type="component" value="Unassembled WGS sequence"/>
</dbReference>
<evidence type="ECO:0000313" key="1">
    <source>
        <dbReference type="EMBL" id="MBC3911503.1"/>
    </source>
</evidence>
<gene>
    <name evidence="1" type="ORF">H8L47_28465</name>
</gene>
<comment type="caution">
    <text evidence="1">The sequence shown here is derived from an EMBL/GenBank/DDBJ whole genome shotgun (WGS) entry which is preliminary data.</text>
</comment>
<reference evidence="1 2" key="1">
    <citation type="submission" date="2020-08" db="EMBL/GenBank/DDBJ databases">
        <title>Novel species isolated from subtropical streams in China.</title>
        <authorList>
            <person name="Lu H."/>
        </authorList>
    </citation>
    <scope>NUCLEOTIDE SEQUENCE [LARGE SCALE GENOMIC DNA]</scope>
    <source>
        <strain evidence="1 2">NL8W</strain>
    </source>
</reference>
<evidence type="ECO:0000313" key="2">
    <source>
        <dbReference type="Proteomes" id="UP000646911"/>
    </source>
</evidence>